<proteinExistence type="predicted"/>
<dbReference type="EMBL" id="FZQP02001127">
    <property type="protein sequence ID" value="VVC91882.1"/>
    <property type="molecule type" value="Genomic_DNA"/>
</dbReference>
<feature type="compositionally biased region" description="Polar residues" evidence="1">
    <location>
        <begin position="60"/>
        <end position="71"/>
    </location>
</feature>
<reference evidence="2 3" key="1">
    <citation type="submission" date="2017-07" db="EMBL/GenBank/DDBJ databases">
        <authorList>
            <person name="Talla V."/>
            <person name="Backstrom N."/>
        </authorList>
    </citation>
    <scope>NUCLEOTIDE SEQUENCE [LARGE SCALE GENOMIC DNA]</scope>
</reference>
<keyword evidence="3" id="KW-1185">Reference proteome</keyword>
<feature type="region of interest" description="Disordered" evidence="1">
    <location>
        <begin position="60"/>
        <end position="86"/>
    </location>
</feature>
<sequence>MTSMFPNLLDEDPETLDSIINSTISTTDVTRHLVGHKADFTFLKKVERLIPPDKKWLESVQENSNSLSSIDTRGHEDYQSCSTTDDSLTCSNIHYSSTKGFKMESNHKDSIEDYNNEQSTLR</sequence>
<protein>
    <submittedName>
        <fullName evidence="2">Uncharacterized protein</fullName>
    </submittedName>
</protein>
<dbReference type="AlphaFoldDB" id="A0A5E4Q0Z4"/>
<feature type="compositionally biased region" description="Basic and acidic residues" evidence="1">
    <location>
        <begin position="101"/>
        <end position="111"/>
    </location>
</feature>
<name>A0A5E4Q0Z4_9NEOP</name>
<feature type="region of interest" description="Disordered" evidence="1">
    <location>
        <begin position="101"/>
        <end position="122"/>
    </location>
</feature>
<accession>A0A5E4Q0Z4</accession>
<evidence type="ECO:0000313" key="2">
    <source>
        <dbReference type="EMBL" id="VVC91882.1"/>
    </source>
</evidence>
<gene>
    <name evidence="2" type="ORF">LSINAPIS_LOCUS4440</name>
</gene>
<organism evidence="2 3">
    <name type="scientific">Leptidea sinapis</name>
    <dbReference type="NCBI Taxonomy" id="189913"/>
    <lineage>
        <taxon>Eukaryota</taxon>
        <taxon>Metazoa</taxon>
        <taxon>Ecdysozoa</taxon>
        <taxon>Arthropoda</taxon>
        <taxon>Hexapoda</taxon>
        <taxon>Insecta</taxon>
        <taxon>Pterygota</taxon>
        <taxon>Neoptera</taxon>
        <taxon>Endopterygota</taxon>
        <taxon>Lepidoptera</taxon>
        <taxon>Glossata</taxon>
        <taxon>Ditrysia</taxon>
        <taxon>Papilionoidea</taxon>
        <taxon>Pieridae</taxon>
        <taxon>Dismorphiinae</taxon>
        <taxon>Leptidea</taxon>
    </lineage>
</organism>
<evidence type="ECO:0000256" key="1">
    <source>
        <dbReference type="SAM" id="MobiDB-lite"/>
    </source>
</evidence>
<evidence type="ECO:0000313" key="3">
    <source>
        <dbReference type="Proteomes" id="UP000324832"/>
    </source>
</evidence>
<dbReference type="Proteomes" id="UP000324832">
    <property type="component" value="Unassembled WGS sequence"/>
</dbReference>